<evidence type="ECO:0000256" key="1">
    <source>
        <dbReference type="SAM" id="MobiDB-lite"/>
    </source>
</evidence>
<dbReference type="EMBL" id="BMXP01000001">
    <property type="protein sequence ID" value="GGW75247.1"/>
    <property type="molecule type" value="Genomic_DNA"/>
</dbReference>
<dbReference type="RefSeq" id="WP_189403440.1">
    <property type="nucleotide sequence ID" value="NZ_BMXP01000001.1"/>
</dbReference>
<evidence type="ECO:0000313" key="3">
    <source>
        <dbReference type="Proteomes" id="UP000631300"/>
    </source>
</evidence>
<dbReference type="AlphaFoldDB" id="A0A918JD69"/>
<reference evidence="2" key="2">
    <citation type="submission" date="2020-09" db="EMBL/GenBank/DDBJ databases">
        <authorList>
            <person name="Sun Q."/>
            <person name="Kim S."/>
        </authorList>
    </citation>
    <scope>NUCLEOTIDE SEQUENCE</scope>
    <source>
        <strain evidence="2">KCTC 22164</strain>
    </source>
</reference>
<protein>
    <submittedName>
        <fullName evidence="2">Uncharacterized protein</fullName>
    </submittedName>
</protein>
<keyword evidence="3" id="KW-1185">Reference proteome</keyword>
<accession>A0A918JD69</accession>
<evidence type="ECO:0000313" key="2">
    <source>
        <dbReference type="EMBL" id="GGW75247.1"/>
    </source>
</evidence>
<comment type="caution">
    <text evidence="2">The sequence shown here is derived from an EMBL/GenBank/DDBJ whole genome shotgun (WGS) entry which is preliminary data.</text>
</comment>
<sequence length="65" mass="6603">MDVSSATAAPVSTTLDPAPPRDNRALSSPQGDTQSAPSAQVDGTQSSDSTQDPNARIGGQIDTYV</sequence>
<feature type="region of interest" description="Disordered" evidence="1">
    <location>
        <begin position="1"/>
        <end position="65"/>
    </location>
</feature>
<dbReference type="Proteomes" id="UP000631300">
    <property type="component" value="Unassembled WGS sequence"/>
</dbReference>
<feature type="compositionally biased region" description="Polar residues" evidence="1">
    <location>
        <begin position="25"/>
        <end position="53"/>
    </location>
</feature>
<reference evidence="2" key="1">
    <citation type="journal article" date="2014" name="Int. J. Syst. Evol. Microbiol.">
        <title>Complete genome sequence of Corynebacterium casei LMG S-19264T (=DSM 44701T), isolated from a smear-ripened cheese.</title>
        <authorList>
            <consortium name="US DOE Joint Genome Institute (JGI-PGF)"/>
            <person name="Walter F."/>
            <person name="Albersmeier A."/>
            <person name="Kalinowski J."/>
            <person name="Ruckert C."/>
        </authorList>
    </citation>
    <scope>NUCLEOTIDE SEQUENCE</scope>
    <source>
        <strain evidence="2">KCTC 22164</strain>
    </source>
</reference>
<organism evidence="2 3">
    <name type="scientific">Alteromonas halophila</name>
    <dbReference type="NCBI Taxonomy" id="516698"/>
    <lineage>
        <taxon>Bacteria</taxon>
        <taxon>Pseudomonadati</taxon>
        <taxon>Pseudomonadota</taxon>
        <taxon>Gammaproteobacteria</taxon>
        <taxon>Alteromonadales</taxon>
        <taxon>Alteromonadaceae</taxon>
        <taxon>Alteromonas/Salinimonas group</taxon>
        <taxon>Alteromonas</taxon>
    </lineage>
</organism>
<gene>
    <name evidence="2" type="ORF">GCM10007391_04350</name>
</gene>
<name>A0A918JD69_9ALTE</name>
<feature type="compositionally biased region" description="Polar residues" evidence="1">
    <location>
        <begin position="1"/>
        <end position="15"/>
    </location>
</feature>
<proteinExistence type="predicted"/>